<dbReference type="PANTHER" id="PTHR10293">
    <property type="entry name" value="GLUTAREDOXIN FAMILY MEMBER"/>
    <property type="match status" value="1"/>
</dbReference>
<dbReference type="CDD" id="cd03028">
    <property type="entry name" value="GRX_PICOT_like"/>
    <property type="match status" value="1"/>
</dbReference>
<evidence type="ECO:0000256" key="4">
    <source>
        <dbReference type="ARBA" id="ARBA00023004"/>
    </source>
</evidence>
<evidence type="ECO:0000256" key="5">
    <source>
        <dbReference type="ARBA" id="ARBA00023014"/>
    </source>
</evidence>
<evidence type="ECO:0000259" key="8">
    <source>
        <dbReference type="Pfam" id="PF00462"/>
    </source>
</evidence>
<dbReference type="PIRSF" id="PIRSF005894">
    <property type="entry name" value="Monothiol_GRX"/>
    <property type="match status" value="1"/>
</dbReference>
<dbReference type="InterPro" id="IPR002109">
    <property type="entry name" value="Glutaredoxin"/>
</dbReference>
<feature type="domain" description="Glutaredoxin" evidence="8">
    <location>
        <begin position="26"/>
        <end position="91"/>
    </location>
</feature>
<evidence type="ECO:0000256" key="6">
    <source>
        <dbReference type="ARBA" id="ARBA00023284"/>
    </source>
</evidence>
<dbReference type="PANTHER" id="PTHR10293:SF72">
    <property type="entry name" value="MONOTHIOL GLUTAREDOXIN-S14, CHLOROPLASTIC"/>
    <property type="match status" value="1"/>
</dbReference>
<keyword evidence="3" id="KW-0479">Metal-binding</keyword>
<evidence type="ECO:0000256" key="2">
    <source>
        <dbReference type="ARBA" id="ARBA00022714"/>
    </source>
</evidence>
<keyword evidence="2" id="KW-0001">2Fe-2S</keyword>
<evidence type="ECO:0000313" key="9">
    <source>
        <dbReference type="EMBL" id="WWR11897.1"/>
    </source>
</evidence>
<protein>
    <recommendedName>
        <fullName evidence="7">Glutaredoxin</fullName>
    </recommendedName>
</protein>
<keyword evidence="10" id="KW-1185">Reference proteome</keyword>
<sequence length="113" mass="13125">MNKEIKNEHDQLVIDLIKKQINENPIILYMKGNPDNPKCGFSEKAVRYIIACNIENFKYVDVLENNDIRKELPKYSNWPTFPQLYVNGKLIGGSDIIENLFNQGKLKTILQNN</sequence>
<organism evidence="9 10">
    <name type="scientific">Candidatus Legionella polyplacis</name>
    <dbReference type="NCBI Taxonomy" id="2005262"/>
    <lineage>
        <taxon>Bacteria</taxon>
        <taxon>Pseudomonadati</taxon>
        <taxon>Pseudomonadota</taxon>
        <taxon>Gammaproteobacteria</taxon>
        <taxon>Legionellales</taxon>
        <taxon>Legionellaceae</taxon>
        <taxon>Legionella</taxon>
    </lineage>
</organism>
<evidence type="ECO:0000256" key="3">
    <source>
        <dbReference type="ARBA" id="ARBA00022723"/>
    </source>
</evidence>
<dbReference type="Proteomes" id="UP001360424">
    <property type="component" value="Chromosome"/>
</dbReference>
<evidence type="ECO:0000256" key="7">
    <source>
        <dbReference type="PIRNR" id="PIRNR005894"/>
    </source>
</evidence>
<evidence type="ECO:0000256" key="1">
    <source>
        <dbReference type="ARBA" id="ARBA00009630"/>
    </source>
</evidence>
<dbReference type="InterPro" id="IPR004480">
    <property type="entry name" value="Monothiol_GRX-rel"/>
</dbReference>
<keyword evidence="5" id="KW-0411">Iron-sulfur</keyword>
<proteinExistence type="inferred from homology"/>
<dbReference type="PROSITE" id="PS51354">
    <property type="entry name" value="GLUTAREDOXIN_2"/>
    <property type="match status" value="1"/>
</dbReference>
<dbReference type="InterPro" id="IPR014434">
    <property type="entry name" value="Monothiol_GRX"/>
</dbReference>
<dbReference type="SUPFAM" id="SSF52833">
    <property type="entry name" value="Thioredoxin-like"/>
    <property type="match status" value="1"/>
</dbReference>
<dbReference type="Gene3D" id="3.40.30.10">
    <property type="entry name" value="Glutaredoxin"/>
    <property type="match status" value="1"/>
</dbReference>
<dbReference type="EMBL" id="CP135136">
    <property type="protein sequence ID" value="WWR11897.1"/>
    <property type="molecule type" value="Genomic_DNA"/>
</dbReference>
<dbReference type="Pfam" id="PF00462">
    <property type="entry name" value="Glutaredoxin"/>
    <property type="match status" value="1"/>
</dbReference>
<dbReference type="InterPro" id="IPR033658">
    <property type="entry name" value="GRX_PICOT-like"/>
</dbReference>
<keyword evidence="6" id="KW-0676">Redox-active center</keyword>
<accession>A0ABZ2GWT4</accession>
<keyword evidence="4" id="KW-0408">Iron</keyword>
<gene>
    <name evidence="9" type="primary">grxD</name>
    <name evidence="9" type="ORF">RQL38_01895</name>
</gene>
<evidence type="ECO:0000313" key="10">
    <source>
        <dbReference type="Proteomes" id="UP001360424"/>
    </source>
</evidence>
<name>A0ABZ2GWT4_9GAMM</name>
<reference evidence="9" key="1">
    <citation type="submission" date="2023-09" db="EMBL/GenBank/DDBJ databases">
        <title>Genomes of two closely related lineages of the louse Polyplax serrata with different host specificities.</title>
        <authorList>
            <person name="Martinu J."/>
            <person name="Tarabai H."/>
            <person name="Stefka J."/>
            <person name="Hypsa V."/>
        </authorList>
    </citation>
    <scope>NUCLEOTIDE SEQUENCE [LARGE SCALE GENOMIC DNA]</scope>
    <source>
        <strain evidence="9">HR10_N</strain>
    </source>
</reference>
<dbReference type="NCBIfam" id="TIGR00365">
    <property type="entry name" value="Grx4 family monothiol glutaredoxin"/>
    <property type="match status" value="1"/>
</dbReference>
<comment type="similarity">
    <text evidence="1 7">Belongs to the glutaredoxin family. Monothiol subfamily.</text>
</comment>
<dbReference type="InterPro" id="IPR036249">
    <property type="entry name" value="Thioredoxin-like_sf"/>
</dbReference>